<dbReference type="Pfam" id="PF07441">
    <property type="entry name" value="BofA"/>
    <property type="match status" value="1"/>
</dbReference>
<keyword evidence="1" id="KW-0812">Transmembrane</keyword>
<feature type="transmembrane region" description="Helical" evidence="1">
    <location>
        <begin position="30"/>
        <end position="50"/>
    </location>
</feature>
<organism evidence="2 3">
    <name type="scientific">Salinadaptatus halalkaliphilus</name>
    <dbReference type="NCBI Taxonomy" id="2419781"/>
    <lineage>
        <taxon>Archaea</taxon>
        <taxon>Methanobacteriati</taxon>
        <taxon>Methanobacteriota</taxon>
        <taxon>Stenosarchaea group</taxon>
        <taxon>Halobacteria</taxon>
        <taxon>Halobacteriales</taxon>
        <taxon>Natrialbaceae</taxon>
        <taxon>Salinadaptatus</taxon>
    </lineage>
</organism>
<dbReference type="AlphaFoldDB" id="A0A4S3TQM7"/>
<sequence length="84" mass="8393">MGTGLEILLLILVLAAVLGASTLIETVRPFLVNAVVGLVVLFLANAVFGLSVTVTPIALAVVAIGGIPGALLVILLALFGVAFV</sequence>
<evidence type="ECO:0000256" key="1">
    <source>
        <dbReference type="SAM" id="Phobius"/>
    </source>
</evidence>
<accession>A0A4S3TQM7</accession>
<feature type="transmembrane region" description="Helical" evidence="1">
    <location>
        <begin position="57"/>
        <end position="83"/>
    </location>
</feature>
<feature type="transmembrane region" description="Helical" evidence="1">
    <location>
        <begin position="7"/>
        <end position="24"/>
    </location>
</feature>
<reference evidence="2 3" key="1">
    <citation type="submission" date="2018-10" db="EMBL/GenBank/DDBJ databases">
        <title>Natronolimnobius sp. XQ-INN 246 isolated from Inner Mongolia Autonomous Region of China.</title>
        <authorList>
            <person name="Xue Q."/>
        </authorList>
    </citation>
    <scope>NUCLEOTIDE SEQUENCE [LARGE SCALE GENOMIC DNA]</scope>
    <source>
        <strain evidence="2 3">XQ-INN 246</strain>
    </source>
</reference>
<evidence type="ECO:0000313" key="3">
    <source>
        <dbReference type="Proteomes" id="UP000318864"/>
    </source>
</evidence>
<name>A0A4S3TQM7_9EURY</name>
<dbReference type="RefSeq" id="WP_141462637.1">
    <property type="nucleotide sequence ID" value="NZ_RBZW01000003.1"/>
</dbReference>
<dbReference type="EMBL" id="RBZW01000003">
    <property type="protein sequence ID" value="THE66682.1"/>
    <property type="molecule type" value="Genomic_DNA"/>
</dbReference>
<dbReference type="OrthoDB" id="205985at2157"/>
<gene>
    <name evidence="2" type="ORF">D8Y22_00685</name>
</gene>
<keyword evidence="1" id="KW-1133">Transmembrane helix</keyword>
<dbReference type="InterPro" id="IPR010001">
    <property type="entry name" value="BofA"/>
</dbReference>
<proteinExistence type="predicted"/>
<protein>
    <submittedName>
        <fullName evidence="2">Uncharacterized protein</fullName>
    </submittedName>
</protein>
<keyword evidence="3" id="KW-1185">Reference proteome</keyword>
<dbReference type="Proteomes" id="UP000318864">
    <property type="component" value="Unassembled WGS sequence"/>
</dbReference>
<evidence type="ECO:0000313" key="2">
    <source>
        <dbReference type="EMBL" id="THE66682.1"/>
    </source>
</evidence>
<comment type="caution">
    <text evidence="2">The sequence shown here is derived from an EMBL/GenBank/DDBJ whole genome shotgun (WGS) entry which is preliminary data.</text>
</comment>
<keyword evidence="1" id="KW-0472">Membrane</keyword>